<dbReference type="AlphaFoldDB" id="X6MAL3"/>
<keyword evidence="1" id="KW-1133">Transmembrane helix</keyword>
<organism evidence="2 3">
    <name type="scientific">Reticulomyxa filosa</name>
    <dbReference type="NCBI Taxonomy" id="46433"/>
    <lineage>
        <taxon>Eukaryota</taxon>
        <taxon>Sar</taxon>
        <taxon>Rhizaria</taxon>
        <taxon>Retaria</taxon>
        <taxon>Foraminifera</taxon>
        <taxon>Monothalamids</taxon>
        <taxon>Reticulomyxidae</taxon>
        <taxon>Reticulomyxa</taxon>
    </lineage>
</organism>
<protein>
    <submittedName>
        <fullName evidence="2">Uncharacterized protein</fullName>
    </submittedName>
</protein>
<feature type="transmembrane region" description="Helical" evidence="1">
    <location>
        <begin position="132"/>
        <end position="152"/>
    </location>
</feature>
<evidence type="ECO:0000313" key="2">
    <source>
        <dbReference type="EMBL" id="ETO10874.1"/>
    </source>
</evidence>
<feature type="transmembrane region" description="Helical" evidence="1">
    <location>
        <begin position="235"/>
        <end position="256"/>
    </location>
</feature>
<dbReference type="Proteomes" id="UP000023152">
    <property type="component" value="Unassembled WGS sequence"/>
</dbReference>
<accession>X6MAL3</accession>
<evidence type="ECO:0000256" key="1">
    <source>
        <dbReference type="SAM" id="Phobius"/>
    </source>
</evidence>
<reference evidence="2 3" key="1">
    <citation type="journal article" date="2013" name="Curr. Biol.">
        <title>The Genome of the Foraminiferan Reticulomyxa filosa.</title>
        <authorList>
            <person name="Glockner G."/>
            <person name="Hulsmann N."/>
            <person name="Schleicher M."/>
            <person name="Noegel A.A."/>
            <person name="Eichinger L."/>
            <person name="Gallinger C."/>
            <person name="Pawlowski J."/>
            <person name="Sierra R."/>
            <person name="Euteneuer U."/>
            <person name="Pillet L."/>
            <person name="Moustafa A."/>
            <person name="Platzer M."/>
            <person name="Groth M."/>
            <person name="Szafranski K."/>
            <person name="Schliwa M."/>
        </authorList>
    </citation>
    <scope>NUCLEOTIDE SEQUENCE [LARGE SCALE GENOMIC DNA]</scope>
</reference>
<keyword evidence="3" id="KW-1185">Reference proteome</keyword>
<proteinExistence type="predicted"/>
<gene>
    <name evidence="2" type="ORF">RFI_26502</name>
</gene>
<evidence type="ECO:0000313" key="3">
    <source>
        <dbReference type="Proteomes" id="UP000023152"/>
    </source>
</evidence>
<sequence length="450" mass="51291">MCTKDQIRKGSFFETNKPTVNKMVPTIVHNETGARFDEISTASNYSRKSFEISVKCETGLLSLQWGNLMIQGNTFETDMDLCSIKIINKMSSSCNGKTNCTYNFYDDAIKVATNKYYCDISDLKLLNYRAEVGAYCLAIVYMLYMCCVHIYVDLYVYIDINRYVYSYIHNVYFFFFRHVSYFFFLLPPPFCVFPKKKKIKKMFCNKLSLPNNNKGTTVQQDTFVTAGNCTTDKELVTLICLAVLVAFLSFVVATIFGKNLETPTTAAKSSSFHPKLEPNRLCMFLKKKKKLIIIIKNIHNFFRKQTFLKKLFEYTKRVQTTEPQQEIQIPTVDNMGDGSNELYPGRVHLSPFQLNVTGSGEPDVLPSQRIATDVRALPLMNLHGPTNSPQTAQQLLTLPSGDSLVAPHFLGEQSNSPPNQLYGVRAMDRQQQQPIGLYSNKQKKLINLIN</sequence>
<name>X6MAL3_RETFI</name>
<keyword evidence="1" id="KW-0472">Membrane</keyword>
<keyword evidence="1" id="KW-0812">Transmembrane</keyword>
<comment type="caution">
    <text evidence="2">The sequence shown here is derived from an EMBL/GenBank/DDBJ whole genome shotgun (WGS) entry which is preliminary data.</text>
</comment>
<feature type="transmembrane region" description="Helical" evidence="1">
    <location>
        <begin position="172"/>
        <end position="193"/>
    </location>
</feature>
<dbReference type="EMBL" id="ASPP01023034">
    <property type="protein sequence ID" value="ETO10874.1"/>
    <property type="molecule type" value="Genomic_DNA"/>
</dbReference>